<organism evidence="1 2">
    <name type="scientific">Streptococcus salivarius</name>
    <dbReference type="NCBI Taxonomy" id="1304"/>
    <lineage>
        <taxon>Bacteria</taxon>
        <taxon>Bacillati</taxon>
        <taxon>Bacillota</taxon>
        <taxon>Bacilli</taxon>
        <taxon>Lactobacillales</taxon>
        <taxon>Streptococcaceae</taxon>
        <taxon>Streptococcus</taxon>
    </lineage>
</organism>
<evidence type="ECO:0008006" key="3">
    <source>
        <dbReference type="Google" id="ProtNLM"/>
    </source>
</evidence>
<accession>A0AB35ITF2</accession>
<dbReference type="AlphaFoldDB" id="A0AB35ITF2"/>
<evidence type="ECO:0000313" key="2">
    <source>
        <dbReference type="Proteomes" id="UP001212483"/>
    </source>
</evidence>
<reference evidence="1" key="1">
    <citation type="submission" date="2023-01" db="EMBL/GenBank/DDBJ databases">
        <title>Human gut microbiome strain richness.</title>
        <authorList>
            <person name="Chen-Liaw A."/>
        </authorList>
    </citation>
    <scope>NUCLEOTIDE SEQUENCE</scope>
    <source>
        <strain evidence="1">1001283st1_B9_1001283B150217_161031</strain>
    </source>
</reference>
<evidence type="ECO:0000313" key="1">
    <source>
        <dbReference type="EMBL" id="MDB8606140.1"/>
    </source>
</evidence>
<comment type="caution">
    <text evidence="1">The sequence shown here is derived from an EMBL/GenBank/DDBJ whole genome shotgun (WGS) entry which is preliminary data.</text>
</comment>
<gene>
    <name evidence="1" type="ORF">PNU22_06575</name>
</gene>
<dbReference type="RefSeq" id="WP_155212187.1">
    <property type="nucleotide sequence ID" value="NZ_CP145860.1"/>
</dbReference>
<dbReference type="EMBL" id="JAQMJO010000004">
    <property type="protein sequence ID" value="MDB8606140.1"/>
    <property type="molecule type" value="Genomic_DNA"/>
</dbReference>
<name>A0AB35ITF2_STRSL</name>
<sequence length="132" mass="15675">MSDKIYIIQPFRYQQALTKILKQLLKKKYPNTRLKIKHKQGDIQKQKLGTPTNVYFIIYDPQLESWDGLHISKKIRQIEPKSILILVSTIMDHTKFFRSHIGFLGVINFHKFSKSEIEDYLEYCFKLISKVA</sequence>
<proteinExistence type="predicted"/>
<dbReference type="Proteomes" id="UP001212483">
    <property type="component" value="Unassembled WGS sequence"/>
</dbReference>
<protein>
    <recommendedName>
        <fullName evidence="3">Response regulator</fullName>
    </recommendedName>
</protein>